<dbReference type="Proteomes" id="UP000218334">
    <property type="component" value="Unassembled WGS sequence"/>
</dbReference>
<evidence type="ECO:0000313" key="2">
    <source>
        <dbReference type="Proteomes" id="UP000218334"/>
    </source>
</evidence>
<protein>
    <submittedName>
        <fullName evidence="1">Uncharacterized protein</fullName>
    </submittedName>
</protein>
<name>A0A2H3AN35_9AGAR</name>
<accession>A0A2H3AN35</accession>
<reference evidence="2" key="1">
    <citation type="journal article" date="2017" name="Nat. Ecol. Evol.">
        <title>Genome expansion and lineage-specific genetic innovations in the forest pathogenic fungi Armillaria.</title>
        <authorList>
            <person name="Sipos G."/>
            <person name="Prasanna A.N."/>
            <person name="Walter M.C."/>
            <person name="O'Connor E."/>
            <person name="Balint B."/>
            <person name="Krizsan K."/>
            <person name="Kiss B."/>
            <person name="Hess J."/>
            <person name="Varga T."/>
            <person name="Slot J."/>
            <person name="Riley R."/>
            <person name="Boka B."/>
            <person name="Rigling D."/>
            <person name="Barry K."/>
            <person name="Lee J."/>
            <person name="Mihaltcheva S."/>
            <person name="LaButti K."/>
            <person name="Lipzen A."/>
            <person name="Waldron R."/>
            <person name="Moloney N.M."/>
            <person name="Sperisen C."/>
            <person name="Kredics L."/>
            <person name="Vagvoelgyi C."/>
            <person name="Patrignani A."/>
            <person name="Fitzpatrick D."/>
            <person name="Nagy I."/>
            <person name="Doyle S."/>
            <person name="Anderson J.B."/>
            <person name="Grigoriev I.V."/>
            <person name="Gueldener U."/>
            <person name="Muensterkoetter M."/>
            <person name="Nagy L.G."/>
        </authorList>
    </citation>
    <scope>NUCLEOTIDE SEQUENCE [LARGE SCALE GENOMIC DNA]</scope>
    <source>
        <strain evidence="2">28-4</strain>
    </source>
</reference>
<dbReference type="EMBL" id="KZ293490">
    <property type="protein sequence ID" value="PBK60249.1"/>
    <property type="molecule type" value="Genomic_DNA"/>
</dbReference>
<proteinExistence type="predicted"/>
<sequence length="102" mass="11507">MSRLILRRQRFQQRSLVLVSSCNYTLSHRCLRDARTKYGFDSVAQDGICCSLVRNSETSCLVAKVLAFTGGSGLVISLCPFYKNVEINIRAWLDCSRRAELA</sequence>
<dbReference type="AlphaFoldDB" id="A0A2H3AN35"/>
<evidence type="ECO:0000313" key="1">
    <source>
        <dbReference type="EMBL" id="PBK60249.1"/>
    </source>
</evidence>
<organism evidence="1 2">
    <name type="scientific">Armillaria solidipes</name>
    <dbReference type="NCBI Taxonomy" id="1076256"/>
    <lineage>
        <taxon>Eukaryota</taxon>
        <taxon>Fungi</taxon>
        <taxon>Dikarya</taxon>
        <taxon>Basidiomycota</taxon>
        <taxon>Agaricomycotina</taxon>
        <taxon>Agaricomycetes</taxon>
        <taxon>Agaricomycetidae</taxon>
        <taxon>Agaricales</taxon>
        <taxon>Marasmiineae</taxon>
        <taxon>Physalacriaceae</taxon>
        <taxon>Armillaria</taxon>
    </lineage>
</organism>
<keyword evidence="2" id="KW-1185">Reference proteome</keyword>
<gene>
    <name evidence="1" type="ORF">ARMSODRAFT_733184</name>
</gene>